<protein>
    <recommendedName>
        <fullName evidence="1">DinB-like domain-containing protein</fullName>
    </recommendedName>
</protein>
<dbReference type="RefSeq" id="WP_069326567.1">
    <property type="nucleotide sequence ID" value="NZ_MDER01000030.1"/>
</dbReference>
<dbReference type="Pfam" id="PF12867">
    <property type="entry name" value="DinB_2"/>
    <property type="match status" value="1"/>
</dbReference>
<dbReference type="PATRIC" id="fig|1886670.3.peg.1155"/>
<dbReference type="SUPFAM" id="SSF109854">
    <property type="entry name" value="DinB/YfiT-like putative metalloenzymes"/>
    <property type="match status" value="1"/>
</dbReference>
<name>A0A1E3L795_9BACL</name>
<gene>
    <name evidence="2" type="ORF">PTI45_01132</name>
</gene>
<dbReference type="AlphaFoldDB" id="A0A1E3L795"/>
<dbReference type="InterPro" id="IPR034660">
    <property type="entry name" value="DinB/YfiT-like"/>
</dbReference>
<dbReference type="InterPro" id="IPR024775">
    <property type="entry name" value="DinB-like"/>
</dbReference>
<dbReference type="Gene3D" id="1.20.120.450">
    <property type="entry name" value="dinb family like domain"/>
    <property type="match status" value="1"/>
</dbReference>
<comment type="caution">
    <text evidence="2">The sequence shown here is derived from an EMBL/GenBank/DDBJ whole genome shotgun (WGS) entry which is preliminary data.</text>
</comment>
<dbReference type="Proteomes" id="UP000094578">
    <property type="component" value="Unassembled WGS sequence"/>
</dbReference>
<feature type="domain" description="DinB-like" evidence="1">
    <location>
        <begin position="48"/>
        <end position="147"/>
    </location>
</feature>
<sequence>MTISSQEAFSKALVQSLIGERGHLPIARALSDIDLELSGRSLENSPYTIYQLISHMNYWQDFMLTHLKGEKPQMPANVSESWPTEVQAVDEATWQDVLDRFLQGIDYACELARTMNLEQPLVYFPGETAAGLLRNIASHNTYHLGEIVLLRRLFGAWPPPGGGYPA</sequence>
<evidence type="ECO:0000313" key="2">
    <source>
        <dbReference type="EMBL" id="ODP29649.1"/>
    </source>
</evidence>
<dbReference type="STRING" id="1886670.PTI45_01132"/>
<reference evidence="2 3" key="1">
    <citation type="submission" date="2016-08" db="EMBL/GenBank/DDBJ databases">
        <title>Genome sequencing of Paenibacillus sp. TI45-13ar, isolated from Korean traditional nuruk.</title>
        <authorList>
            <person name="Kim S.-J."/>
        </authorList>
    </citation>
    <scope>NUCLEOTIDE SEQUENCE [LARGE SCALE GENOMIC DNA]</scope>
    <source>
        <strain evidence="2 3">TI45-13ar</strain>
    </source>
</reference>
<evidence type="ECO:0000313" key="3">
    <source>
        <dbReference type="Proteomes" id="UP000094578"/>
    </source>
</evidence>
<organism evidence="2 3">
    <name type="scientific">Paenibacillus nuruki</name>
    <dbReference type="NCBI Taxonomy" id="1886670"/>
    <lineage>
        <taxon>Bacteria</taxon>
        <taxon>Bacillati</taxon>
        <taxon>Bacillota</taxon>
        <taxon>Bacilli</taxon>
        <taxon>Bacillales</taxon>
        <taxon>Paenibacillaceae</taxon>
        <taxon>Paenibacillus</taxon>
    </lineage>
</organism>
<accession>A0A1E3L795</accession>
<keyword evidence="3" id="KW-1185">Reference proteome</keyword>
<dbReference type="EMBL" id="MDER01000030">
    <property type="protein sequence ID" value="ODP29649.1"/>
    <property type="molecule type" value="Genomic_DNA"/>
</dbReference>
<evidence type="ECO:0000259" key="1">
    <source>
        <dbReference type="Pfam" id="PF12867"/>
    </source>
</evidence>
<proteinExistence type="predicted"/>